<proteinExistence type="predicted"/>
<evidence type="ECO:0000313" key="4">
    <source>
        <dbReference type="Proteomes" id="UP000092967"/>
    </source>
</evidence>
<dbReference type="KEGG" id="wfu:AXE80_08890"/>
<dbReference type="EMBL" id="CP014224">
    <property type="protein sequence ID" value="ANW96386.1"/>
    <property type="molecule type" value="Genomic_DNA"/>
</dbReference>
<evidence type="ECO:0000313" key="3">
    <source>
        <dbReference type="EMBL" id="ANW96386.1"/>
    </source>
</evidence>
<dbReference type="Proteomes" id="UP000092967">
    <property type="component" value="Chromosome"/>
</dbReference>
<dbReference type="Pfam" id="PF18962">
    <property type="entry name" value="Por_Secre_tail"/>
    <property type="match status" value="1"/>
</dbReference>
<reference evidence="3 4" key="1">
    <citation type="submission" date="2016-02" db="EMBL/GenBank/DDBJ databases">
        <authorList>
            <person name="Wen L."/>
            <person name="He K."/>
            <person name="Yang H."/>
        </authorList>
    </citation>
    <scope>NUCLEOTIDE SEQUENCE [LARGE SCALE GENOMIC DNA]</scope>
    <source>
        <strain evidence="3 4">CZ1127</strain>
    </source>
</reference>
<accession>A0A1B1Y6I6</accession>
<dbReference type="RefSeq" id="WP_068826452.1">
    <property type="nucleotide sequence ID" value="NZ_CP014224.1"/>
</dbReference>
<evidence type="ECO:0000259" key="2">
    <source>
        <dbReference type="Pfam" id="PF18962"/>
    </source>
</evidence>
<name>A0A1B1Y6I6_9FLAO</name>
<evidence type="ECO:0000256" key="1">
    <source>
        <dbReference type="ARBA" id="ARBA00022729"/>
    </source>
</evidence>
<protein>
    <recommendedName>
        <fullName evidence="2">Secretion system C-terminal sorting domain-containing protein</fullName>
    </recommendedName>
</protein>
<dbReference type="AlphaFoldDB" id="A0A1B1Y6I6"/>
<keyword evidence="1" id="KW-0732">Signal</keyword>
<gene>
    <name evidence="3" type="ORF">AXE80_08890</name>
</gene>
<keyword evidence="4" id="KW-1185">Reference proteome</keyword>
<organism evidence="3 4">
    <name type="scientific">Wenyingzhuangia fucanilytica</name>
    <dbReference type="NCBI Taxonomy" id="1790137"/>
    <lineage>
        <taxon>Bacteria</taxon>
        <taxon>Pseudomonadati</taxon>
        <taxon>Bacteroidota</taxon>
        <taxon>Flavobacteriia</taxon>
        <taxon>Flavobacteriales</taxon>
        <taxon>Flavobacteriaceae</taxon>
        <taxon>Wenyingzhuangia</taxon>
    </lineage>
</organism>
<feature type="domain" description="Secretion system C-terminal sorting" evidence="2">
    <location>
        <begin position="559"/>
        <end position="627"/>
    </location>
</feature>
<dbReference type="OrthoDB" id="338827at2"/>
<dbReference type="InterPro" id="IPR026444">
    <property type="entry name" value="Secre_tail"/>
</dbReference>
<dbReference type="STRING" id="1790137.AXE80_08890"/>
<dbReference type="NCBIfam" id="TIGR04183">
    <property type="entry name" value="Por_Secre_tail"/>
    <property type="match status" value="1"/>
</dbReference>
<sequence>MNRELQLIKTKSVLKYCLINFAFLFTNKVSAQNIETLSIHQSPTEALDSTFFHHVPFKDYNDLITPSNNTTFTTNYEPSGSIWGEVLDEKNVFLARLKHISNSNNTWDLRIGKGGQIYSFIGPYGEGVPPSNKSHSQWNDEVWQPVSVALTLNNGDTNDEVKEGATNEGLKYFIHGAGTYITEGLDTPFYSPLMASYYNPTEKAYYVTNWGAQAHLPSLFKSGVLYTTKYKDIGEGILEVTYVIENFGTDTLDHLNIPWGGVRSSSLRGKFISRPGGDIEIIYGQTGTEISGDLEDIDKTGGYVIYAQYTLSASSPALGIVFGDKILKEEFNNHNLSRIYYRSAQVGGDTNPRDYTLFTTIAKIDVKPEDIFYYRIYYINGTRQEVQEKANKIKSEVAYGFISPTVENSPMITIKSEELDDALNQDIQLFTSPIKGMVPIFLMKNTTTGKEYISPDLYYDVDTFPFSNPYEEDSPKYETYQNRITYRQYNGKIEYVRLLGYASSEDLSNDGTQYTLLDDLIIDDTKVILTTEYLNKLWVPIAEDLTNNSLIKNKSYSVSPNPVVDYLNVKIPSLHQNSSLTVMNLQGQTVHKEYLIKKNNKINLSNLTPGGYFIKIGNNETVLNMKMIKY</sequence>